<organism evidence="1 2">
    <name type="scientific">Penicillium fimorum</name>
    <dbReference type="NCBI Taxonomy" id="1882269"/>
    <lineage>
        <taxon>Eukaryota</taxon>
        <taxon>Fungi</taxon>
        <taxon>Dikarya</taxon>
        <taxon>Ascomycota</taxon>
        <taxon>Pezizomycotina</taxon>
        <taxon>Eurotiomycetes</taxon>
        <taxon>Eurotiomycetidae</taxon>
        <taxon>Eurotiales</taxon>
        <taxon>Aspergillaceae</taxon>
        <taxon>Penicillium</taxon>
    </lineage>
</organism>
<protein>
    <submittedName>
        <fullName evidence="1">Uncharacterized protein</fullName>
    </submittedName>
</protein>
<dbReference type="EMBL" id="JAPWDS010000005">
    <property type="protein sequence ID" value="KAJ5496697.1"/>
    <property type="molecule type" value="Genomic_DNA"/>
</dbReference>
<reference evidence="1" key="1">
    <citation type="submission" date="2022-12" db="EMBL/GenBank/DDBJ databases">
        <authorList>
            <person name="Petersen C."/>
        </authorList>
    </citation>
    <scope>NUCLEOTIDE SEQUENCE</scope>
    <source>
        <strain evidence="1">IBT 29495</strain>
    </source>
</reference>
<sequence length="116" mass="12794">MARNSAVNAYPNCLLCGVEIYSKVYSQIANPPRSATCLRGAQCKATPAHVVVPSKEVEDAEPPEFPKMWSCMCRAIIKAHNSEFVLSGIIAIETDHTRPYIVPKCPGMNRRQIAYA</sequence>
<comment type="caution">
    <text evidence="1">The sequence shown here is derived from an EMBL/GenBank/DDBJ whole genome shotgun (WGS) entry which is preliminary data.</text>
</comment>
<name>A0A9W9XPC7_9EURO</name>
<accession>A0A9W9XPC7</accession>
<gene>
    <name evidence="1" type="ORF">N7463_008684</name>
</gene>
<evidence type="ECO:0000313" key="2">
    <source>
        <dbReference type="Proteomes" id="UP001149954"/>
    </source>
</evidence>
<dbReference type="AlphaFoldDB" id="A0A9W9XPC7"/>
<dbReference type="OrthoDB" id="4524525at2759"/>
<keyword evidence="2" id="KW-1185">Reference proteome</keyword>
<evidence type="ECO:0000313" key="1">
    <source>
        <dbReference type="EMBL" id="KAJ5496697.1"/>
    </source>
</evidence>
<dbReference type="Proteomes" id="UP001149954">
    <property type="component" value="Unassembled WGS sequence"/>
</dbReference>
<reference evidence="1" key="2">
    <citation type="journal article" date="2023" name="IMA Fungus">
        <title>Comparative genomic study of the Penicillium genus elucidates a diverse pangenome and 15 lateral gene transfer events.</title>
        <authorList>
            <person name="Petersen C."/>
            <person name="Sorensen T."/>
            <person name="Nielsen M.R."/>
            <person name="Sondergaard T.E."/>
            <person name="Sorensen J.L."/>
            <person name="Fitzpatrick D.A."/>
            <person name="Frisvad J.C."/>
            <person name="Nielsen K.L."/>
        </authorList>
    </citation>
    <scope>NUCLEOTIDE SEQUENCE</scope>
    <source>
        <strain evidence="1">IBT 29495</strain>
    </source>
</reference>
<proteinExistence type="predicted"/>